<protein>
    <submittedName>
        <fullName evidence="2">Uncharacterized protein</fullName>
    </submittedName>
</protein>
<comment type="caution">
    <text evidence="2">The sequence shown here is derived from an EMBL/GenBank/DDBJ whole genome shotgun (WGS) entry which is preliminary data.</text>
</comment>
<dbReference type="AlphaFoldDB" id="A0A4C1XZZ3"/>
<keyword evidence="3" id="KW-1185">Reference proteome</keyword>
<accession>A0A4C1XZZ3</accession>
<dbReference type="EMBL" id="BGZK01001033">
    <property type="protein sequence ID" value="GBP69188.1"/>
    <property type="molecule type" value="Genomic_DNA"/>
</dbReference>
<name>A0A4C1XZZ3_EUMVA</name>
<feature type="region of interest" description="Disordered" evidence="1">
    <location>
        <begin position="64"/>
        <end position="91"/>
    </location>
</feature>
<evidence type="ECO:0000256" key="1">
    <source>
        <dbReference type="SAM" id="MobiDB-lite"/>
    </source>
</evidence>
<reference evidence="2 3" key="1">
    <citation type="journal article" date="2019" name="Commun. Biol.">
        <title>The bagworm genome reveals a unique fibroin gene that provides high tensile strength.</title>
        <authorList>
            <person name="Kono N."/>
            <person name="Nakamura H."/>
            <person name="Ohtoshi R."/>
            <person name="Tomita M."/>
            <person name="Numata K."/>
            <person name="Arakawa K."/>
        </authorList>
    </citation>
    <scope>NUCLEOTIDE SEQUENCE [LARGE SCALE GENOMIC DNA]</scope>
</reference>
<sequence length="122" mass="13645">MDRQKDNHQHLGQSNSELTTYIFNEIEVVSYWQLILKEKGVCLSKQTILLTAKCALVAVGRRRGNYRDSGAPPGRAPPAARNKLSTPTPTPTPMCESLFSAPAQYNSTILYTRVYYNIQLVA</sequence>
<proteinExistence type="predicted"/>
<feature type="compositionally biased region" description="Low complexity" evidence="1">
    <location>
        <begin position="70"/>
        <end position="81"/>
    </location>
</feature>
<evidence type="ECO:0000313" key="2">
    <source>
        <dbReference type="EMBL" id="GBP69188.1"/>
    </source>
</evidence>
<evidence type="ECO:0000313" key="3">
    <source>
        <dbReference type="Proteomes" id="UP000299102"/>
    </source>
</evidence>
<dbReference type="Proteomes" id="UP000299102">
    <property type="component" value="Unassembled WGS sequence"/>
</dbReference>
<organism evidence="2 3">
    <name type="scientific">Eumeta variegata</name>
    <name type="common">Bagworm moth</name>
    <name type="synonym">Eumeta japonica</name>
    <dbReference type="NCBI Taxonomy" id="151549"/>
    <lineage>
        <taxon>Eukaryota</taxon>
        <taxon>Metazoa</taxon>
        <taxon>Ecdysozoa</taxon>
        <taxon>Arthropoda</taxon>
        <taxon>Hexapoda</taxon>
        <taxon>Insecta</taxon>
        <taxon>Pterygota</taxon>
        <taxon>Neoptera</taxon>
        <taxon>Endopterygota</taxon>
        <taxon>Lepidoptera</taxon>
        <taxon>Glossata</taxon>
        <taxon>Ditrysia</taxon>
        <taxon>Tineoidea</taxon>
        <taxon>Psychidae</taxon>
        <taxon>Oiketicinae</taxon>
        <taxon>Eumeta</taxon>
    </lineage>
</organism>
<gene>
    <name evidence="2" type="ORF">EVAR_54146_1</name>
</gene>